<feature type="non-terminal residue" evidence="1">
    <location>
        <position position="1"/>
    </location>
</feature>
<proteinExistence type="predicted"/>
<dbReference type="Proteomes" id="UP000518300">
    <property type="component" value="Unassembled WGS sequence"/>
</dbReference>
<accession>A0A848LUB2</accession>
<dbReference type="GO" id="GO:0008939">
    <property type="term" value="F:nicotinate-nucleotide-dimethylbenzimidazole phosphoribosyltransferase activity"/>
    <property type="evidence" value="ECO:0007669"/>
    <property type="project" value="InterPro"/>
</dbReference>
<dbReference type="PANTHER" id="PTHR43463:SF1">
    <property type="entry name" value="NICOTINATE-NUCLEOTIDE--DIMETHYLBENZIMIDAZOLE PHOSPHORIBOSYLTRANSFERASE"/>
    <property type="match status" value="1"/>
</dbReference>
<organism evidence="1 2">
    <name type="scientific">Pyxidicoccus fallax</name>
    <dbReference type="NCBI Taxonomy" id="394095"/>
    <lineage>
        <taxon>Bacteria</taxon>
        <taxon>Pseudomonadati</taxon>
        <taxon>Myxococcota</taxon>
        <taxon>Myxococcia</taxon>
        <taxon>Myxococcales</taxon>
        <taxon>Cystobacterineae</taxon>
        <taxon>Myxococcaceae</taxon>
        <taxon>Pyxidicoccus</taxon>
    </lineage>
</organism>
<dbReference type="InterPro" id="IPR036087">
    <property type="entry name" value="Nict_dMeBzImd_PRibTrfase_sf"/>
</dbReference>
<comment type="caution">
    <text evidence="1">The sequence shown here is derived from an EMBL/GenBank/DDBJ whole genome shotgun (WGS) entry which is preliminary data.</text>
</comment>
<dbReference type="AlphaFoldDB" id="A0A848LUB2"/>
<dbReference type="EMBL" id="JABBJJ010000306">
    <property type="protein sequence ID" value="NMO21241.1"/>
    <property type="molecule type" value="Genomic_DNA"/>
</dbReference>
<evidence type="ECO:0000313" key="1">
    <source>
        <dbReference type="EMBL" id="NMO21241.1"/>
    </source>
</evidence>
<dbReference type="Pfam" id="PF02277">
    <property type="entry name" value="DBI_PRT"/>
    <property type="match status" value="1"/>
</dbReference>
<dbReference type="SUPFAM" id="SSF52733">
    <property type="entry name" value="Nicotinate mononucleotide:5,6-dimethylbenzimidazole phosphoribosyltransferase (CobT)"/>
    <property type="match status" value="1"/>
</dbReference>
<evidence type="ECO:0000313" key="2">
    <source>
        <dbReference type="Proteomes" id="UP000518300"/>
    </source>
</evidence>
<dbReference type="RefSeq" id="WP_211194506.1">
    <property type="nucleotide sequence ID" value="NZ_JABBJJ010000306.1"/>
</dbReference>
<keyword evidence="1" id="KW-0808">Transferase</keyword>
<dbReference type="InterPro" id="IPR003200">
    <property type="entry name" value="Nict_dMeBzImd_PRibTrfase"/>
</dbReference>
<name>A0A848LUB2_9BACT</name>
<reference evidence="1 2" key="1">
    <citation type="submission" date="2020-04" db="EMBL/GenBank/DDBJ databases">
        <title>Draft genome of Pyxidicoccus fallax type strain.</title>
        <authorList>
            <person name="Whitworth D.E."/>
        </authorList>
    </citation>
    <scope>NUCLEOTIDE SEQUENCE [LARGE SCALE GENOMIC DNA]</scope>
    <source>
        <strain evidence="1 2">DSM 14698</strain>
    </source>
</reference>
<sequence>AGLARKVTAVQRALEVNRPDAADPLGALAKVGGFEIAGLAGAALGAASRRVPVLLDGFISSVAGLVAARLCPRVAPFLIASHRSVETGHARVLEALGQRPLLDLDLRLGEGSGAALAMGLVDASLRVLHEMATFVSAGVADSGR</sequence>
<keyword evidence="2" id="KW-1185">Reference proteome</keyword>
<gene>
    <name evidence="1" type="ORF">HG543_41285</name>
</gene>
<protein>
    <submittedName>
        <fullName evidence="1">Nicotinate-nucleotide--dimethylbenzimidazole phosphoribosyltransferase</fullName>
    </submittedName>
</protein>
<dbReference type="PANTHER" id="PTHR43463">
    <property type="entry name" value="NICOTINATE-NUCLEOTIDE--DIMETHYLBENZIMIDAZOLE PHOSPHORIBOSYLTRANSFERASE"/>
    <property type="match status" value="1"/>
</dbReference>
<keyword evidence="1" id="KW-0328">Glycosyltransferase</keyword>
<dbReference type="Gene3D" id="3.40.50.10210">
    <property type="match status" value="1"/>
</dbReference>